<dbReference type="InterPro" id="IPR012338">
    <property type="entry name" value="Beta-lactam/transpept-like"/>
</dbReference>
<reference evidence="3" key="1">
    <citation type="submission" date="2020-05" db="EMBL/GenBank/DDBJ databases">
        <title>Phylogenomic resolution of chytrid fungi.</title>
        <authorList>
            <person name="Stajich J.E."/>
            <person name="Amses K."/>
            <person name="Simmons R."/>
            <person name="Seto K."/>
            <person name="Myers J."/>
            <person name="Bonds A."/>
            <person name="Quandt C.A."/>
            <person name="Barry K."/>
            <person name="Liu P."/>
            <person name="Grigoriev I."/>
            <person name="Longcore J.E."/>
            <person name="James T.Y."/>
        </authorList>
    </citation>
    <scope>NUCLEOTIDE SEQUENCE</scope>
    <source>
        <strain evidence="3">JEL0476</strain>
    </source>
</reference>
<feature type="domain" description="CN hydrolase" evidence="2">
    <location>
        <begin position="383"/>
        <end position="632"/>
    </location>
</feature>
<proteinExistence type="predicted"/>
<dbReference type="PROSITE" id="PS50263">
    <property type="entry name" value="CN_HYDROLASE"/>
    <property type="match status" value="1"/>
</dbReference>
<dbReference type="PANTHER" id="PTHR23088:SF27">
    <property type="entry name" value="DEAMINATED GLUTATHIONE AMIDASE"/>
    <property type="match status" value="1"/>
</dbReference>
<keyword evidence="1" id="KW-0378">Hydrolase</keyword>
<evidence type="ECO:0000259" key="2">
    <source>
        <dbReference type="PROSITE" id="PS50263"/>
    </source>
</evidence>
<dbReference type="InterPro" id="IPR003010">
    <property type="entry name" value="C-N_Hydrolase"/>
</dbReference>
<dbReference type="InterPro" id="IPR036526">
    <property type="entry name" value="C-N_Hydrolase_sf"/>
</dbReference>
<protein>
    <recommendedName>
        <fullName evidence="2">CN hydrolase domain-containing protein</fullName>
    </recommendedName>
</protein>
<dbReference type="PROSITE" id="PS01227">
    <property type="entry name" value="UPF0012"/>
    <property type="match status" value="1"/>
</dbReference>
<dbReference type="InterPro" id="IPR001110">
    <property type="entry name" value="UPF0012_CS"/>
</dbReference>
<dbReference type="InterPro" id="IPR001466">
    <property type="entry name" value="Beta-lactam-related"/>
</dbReference>
<dbReference type="AlphaFoldDB" id="A0AAD5U5X9"/>
<name>A0AAD5U5X9_9FUNG</name>
<evidence type="ECO:0000313" key="4">
    <source>
        <dbReference type="Proteomes" id="UP001211065"/>
    </source>
</evidence>
<keyword evidence="4" id="KW-1185">Reference proteome</keyword>
<dbReference type="Proteomes" id="UP001211065">
    <property type="component" value="Unassembled WGS sequence"/>
</dbReference>
<dbReference type="PANTHER" id="PTHR23088">
    <property type="entry name" value="NITRILASE-RELATED"/>
    <property type="match status" value="1"/>
</dbReference>
<gene>
    <name evidence="3" type="ORF">HK099_006532</name>
</gene>
<dbReference type="SUPFAM" id="SSF56601">
    <property type="entry name" value="beta-lactamase/transpeptidase-like"/>
    <property type="match status" value="1"/>
</dbReference>
<evidence type="ECO:0000313" key="3">
    <source>
        <dbReference type="EMBL" id="KAJ3225592.1"/>
    </source>
</evidence>
<accession>A0AAD5U5X9</accession>
<dbReference type="CDD" id="cd07572">
    <property type="entry name" value="nit"/>
    <property type="match status" value="1"/>
</dbReference>
<organism evidence="3 4">
    <name type="scientific">Clydaea vesicula</name>
    <dbReference type="NCBI Taxonomy" id="447962"/>
    <lineage>
        <taxon>Eukaryota</taxon>
        <taxon>Fungi</taxon>
        <taxon>Fungi incertae sedis</taxon>
        <taxon>Chytridiomycota</taxon>
        <taxon>Chytridiomycota incertae sedis</taxon>
        <taxon>Chytridiomycetes</taxon>
        <taxon>Lobulomycetales</taxon>
        <taxon>Lobulomycetaceae</taxon>
        <taxon>Clydaea</taxon>
    </lineage>
</organism>
<evidence type="ECO:0000256" key="1">
    <source>
        <dbReference type="ARBA" id="ARBA00022801"/>
    </source>
</evidence>
<dbReference type="Gene3D" id="3.40.710.10">
    <property type="entry name" value="DD-peptidase/beta-lactamase superfamily"/>
    <property type="match status" value="1"/>
</dbReference>
<dbReference type="Pfam" id="PF00144">
    <property type="entry name" value="Beta-lactamase"/>
    <property type="match status" value="1"/>
</dbReference>
<dbReference type="EMBL" id="JADGJW010000057">
    <property type="protein sequence ID" value="KAJ3225592.1"/>
    <property type="molecule type" value="Genomic_DNA"/>
</dbReference>
<dbReference type="GO" id="GO:0016811">
    <property type="term" value="F:hydrolase activity, acting on carbon-nitrogen (but not peptide) bonds, in linear amides"/>
    <property type="evidence" value="ECO:0007669"/>
    <property type="project" value="InterPro"/>
</dbReference>
<dbReference type="InterPro" id="IPR045254">
    <property type="entry name" value="Nit1/2_C-N_Hydrolase"/>
</dbReference>
<dbReference type="SUPFAM" id="SSF56317">
    <property type="entry name" value="Carbon-nitrogen hydrolase"/>
    <property type="match status" value="1"/>
</dbReference>
<sequence length="659" mass="75111">MIRINPLYNSFHSLPCHDEVYILKKRLEISDLLARFEHFKLIPDGFGKFYYNNHMFTLASEISAKLNKKSLPETLREKVFKPAKMNETIMWEEVEDKSNLNMFTAAVLDIDPLSDSRIPDKFSALPISVNDDLFTVGSGCGGVLSHSVDMARYMQFLMSRAAGSLIKEKEFSEFVKPHINSQNPEKVNHYGLGIEVTEYEGNLSWDHDGQVFGYLAKMQILPEKELGVFVATNGYAHGPLMSITNVILDTLLEIPFEKKKNHPEYYAEEYKEEWKGKLRKFDEIVENKTMHQMDLSKYVGEFYNAGYGTFTLAFDAISKKIEGKLLDTTFFDFNHFDKEEFKCKSIYPNVNWAATTYYDKKSCWFDVENEEIVSVRLELEPGLKEGIIFLRFTGTSLKQKNKALCLDLIKKAKSSNAAMIFFPEVSDFFAENAQQASEYSELLSGDFVTSIKDGAKLNKIFVSIGIHEKFENKFYNSHIVINDKGDLISKYRKLHLFDVDIENGPKLLESDSTIKGNSIASPVETAVGRVGLGICYDLRFPEFSTLQRKKGAELLTFPSAFTVKTGISHWFPLLQARAIENQCYVVASAQIGKHNANRESFGHACVIDPWGSIIAQCPNVTYPCIALAEINLGYLKKIRLEMPVFEHRRMDIYSLTENL</sequence>
<dbReference type="Gene3D" id="3.60.110.10">
    <property type="entry name" value="Carbon-nitrogen hydrolase"/>
    <property type="match status" value="1"/>
</dbReference>
<dbReference type="Pfam" id="PF00795">
    <property type="entry name" value="CN_hydrolase"/>
    <property type="match status" value="1"/>
</dbReference>
<comment type="caution">
    <text evidence="3">The sequence shown here is derived from an EMBL/GenBank/DDBJ whole genome shotgun (WGS) entry which is preliminary data.</text>
</comment>